<feature type="binding site" evidence="9">
    <location>
        <position position="96"/>
    </location>
    <ligand>
        <name>Mg(2+)</name>
        <dbReference type="ChEBI" id="CHEBI:18420"/>
    </ligand>
</feature>
<comment type="catalytic activity">
    <reaction evidence="8 9 10">
        <text>2-[(2R,5Z)-2-carboxy-4-methylthiazol-5(2H)-ylidene]ethyl phosphate + 4-amino-2-methyl-5-(diphosphooxymethyl)pyrimidine + 2 H(+) = thiamine phosphate + CO2 + diphosphate</text>
        <dbReference type="Rhea" id="RHEA:47844"/>
        <dbReference type="ChEBI" id="CHEBI:15378"/>
        <dbReference type="ChEBI" id="CHEBI:16526"/>
        <dbReference type="ChEBI" id="CHEBI:33019"/>
        <dbReference type="ChEBI" id="CHEBI:37575"/>
        <dbReference type="ChEBI" id="CHEBI:57841"/>
        <dbReference type="ChEBI" id="CHEBI:62899"/>
        <dbReference type="EC" id="2.5.1.3"/>
    </reaction>
</comment>
<evidence type="ECO:0000256" key="11">
    <source>
        <dbReference type="RuleBase" id="RU004253"/>
    </source>
</evidence>
<dbReference type="Proteomes" id="UP000255425">
    <property type="component" value="Unassembled WGS sequence"/>
</dbReference>
<dbReference type="EMBL" id="UHDZ01000001">
    <property type="protein sequence ID" value="SUM69943.1"/>
    <property type="molecule type" value="Genomic_DNA"/>
</dbReference>
<feature type="domain" description="Thiamine phosphate synthase/TenI" evidence="12">
    <location>
        <begin position="10"/>
        <end position="195"/>
    </location>
</feature>
<evidence type="ECO:0000313" key="14">
    <source>
        <dbReference type="Proteomes" id="UP000255425"/>
    </source>
</evidence>
<evidence type="ECO:0000256" key="7">
    <source>
        <dbReference type="ARBA" id="ARBA00047851"/>
    </source>
</evidence>
<protein>
    <recommendedName>
        <fullName evidence="9">Thiamine-phosphate synthase</fullName>
        <shortName evidence="9">TP synthase</shortName>
        <shortName evidence="9">TPS</shortName>
        <ecNumber evidence="9">2.5.1.3</ecNumber>
    </recommendedName>
    <alternativeName>
        <fullName evidence="9">Thiamine-phosphate pyrophosphorylase</fullName>
        <shortName evidence="9">TMP pyrophosphorylase</shortName>
        <shortName evidence="9">TMP-PPase</shortName>
    </alternativeName>
</protein>
<evidence type="ECO:0000256" key="9">
    <source>
        <dbReference type="HAMAP-Rule" id="MF_00097"/>
    </source>
</evidence>
<evidence type="ECO:0000256" key="10">
    <source>
        <dbReference type="RuleBase" id="RU003826"/>
    </source>
</evidence>
<feature type="binding site" evidence="9">
    <location>
        <begin position="140"/>
        <end position="142"/>
    </location>
    <ligand>
        <name>2-[(2R,5Z)-2-carboxy-4-methylthiazol-5(2H)-ylidene]ethyl phosphate</name>
        <dbReference type="ChEBI" id="CHEBI:62899"/>
    </ligand>
</feature>
<dbReference type="InterPro" id="IPR036206">
    <property type="entry name" value="ThiamineP_synth_sf"/>
</dbReference>
<dbReference type="InterPro" id="IPR022998">
    <property type="entry name" value="ThiamineP_synth_TenI"/>
</dbReference>
<name>A0A380H2R6_9STAP</name>
<evidence type="ECO:0000256" key="1">
    <source>
        <dbReference type="ARBA" id="ARBA00005165"/>
    </source>
</evidence>
<sequence length="213" mass="23278">MAFNPEQLAVYFICGTQDIPENKCIEQVLKEALEAGITLYQFREKGPSSLKGKAKKELALKLKQLCKGYHVPMIVNDDVALAKEINADGIHVGQDDEEVKQFASQFENKIIGLSVSNIEEYLNSDLSQVTYIGVGPMYVTASKEDASAPVGLSMITQLRERVKDFPIVAIGGINESNVATIAKANTDGVAIISAITRSSNIDKTVKLFLSYFN</sequence>
<dbReference type="GO" id="GO:0009229">
    <property type="term" value="P:thiamine diphosphate biosynthetic process"/>
    <property type="evidence" value="ECO:0007669"/>
    <property type="project" value="UniProtKB-UniRule"/>
</dbReference>
<organism evidence="13 14">
    <name type="scientific">Staphylococcus saccharolyticus</name>
    <dbReference type="NCBI Taxonomy" id="33028"/>
    <lineage>
        <taxon>Bacteria</taxon>
        <taxon>Bacillati</taxon>
        <taxon>Bacillota</taxon>
        <taxon>Bacilli</taxon>
        <taxon>Bacillales</taxon>
        <taxon>Staphylococcaceae</taxon>
        <taxon>Staphylococcus</taxon>
    </lineage>
</organism>
<evidence type="ECO:0000256" key="4">
    <source>
        <dbReference type="ARBA" id="ARBA00022842"/>
    </source>
</evidence>
<dbReference type="GeneID" id="63934634"/>
<dbReference type="InterPro" id="IPR034291">
    <property type="entry name" value="TMP_synthase"/>
</dbReference>
<comment type="function">
    <text evidence="9">Condenses 4-methyl-5-(beta-hydroxyethyl)thiazole monophosphate (THZ-P) and 2-methyl-4-amino-5-hydroxymethyl pyrimidine pyrophosphate (HMP-PP) to form thiamine monophosphate (TMP).</text>
</comment>
<dbReference type="PANTHER" id="PTHR20857">
    <property type="entry name" value="THIAMINE-PHOSPHATE PYROPHOSPHORYLASE"/>
    <property type="match status" value="1"/>
</dbReference>
<evidence type="ECO:0000256" key="5">
    <source>
        <dbReference type="ARBA" id="ARBA00022977"/>
    </source>
</evidence>
<dbReference type="GO" id="GO:0004789">
    <property type="term" value="F:thiamine-phosphate diphosphorylase activity"/>
    <property type="evidence" value="ECO:0007669"/>
    <property type="project" value="UniProtKB-UniRule"/>
</dbReference>
<reference evidence="13 14" key="1">
    <citation type="submission" date="2018-06" db="EMBL/GenBank/DDBJ databases">
        <authorList>
            <consortium name="Pathogen Informatics"/>
            <person name="Doyle S."/>
        </authorList>
    </citation>
    <scope>NUCLEOTIDE SEQUENCE [LARGE SCALE GENOMIC DNA]</scope>
    <source>
        <strain evidence="13 14">NCTC11807</strain>
    </source>
</reference>
<feature type="binding site" evidence="9">
    <location>
        <position position="76"/>
    </location>
    <ligand>
        <name>4-amino-2-methyl-5-(diphosphooxymethyl)pyrimidine</name>
        <dbReference type="ChEBI" id="CHEBI:57841"/>
    </ligand>
</feature>
<dbReference type="NCBIfam" id="TIGR00693">
    <property type="entry name" value="thiE"/>
    <property type="match status" value="1"/>
</dbReference>
<dbReference type="Pfam" id="PF02581">
    <property type="entry name" value="TMP-TENI"/>
    <property type="match status" value="1"/>
</dbReference>
<evidence type="ECO:0000256" key="8">
    <source>
        <dbReference type="ARBA" id="ARBA00047883"/>
    </source>
</evidence>
<dbReference type="HAMAP" id="MF_00097">
    <property type="entry name" value="TMP_synthase"/>
    <property type="match status" value="1"/>
</dbReference>
<comment type="pathway">
    <text evidence="1 9 11">Cofactor biosynthesis; thiamine diphosphate biosynthesis; thiamine phosphate from 4-amino-2-methyl-5-diphosphomethylpyrimidine and 4-methyl-5-(2-phosphoethyl)-thiazole: step 1/1.</text>
</comment>
<comment type="catalytic activity">
    <reaction evidence="7 9 10">
        <text>2-(2-carboxy-4-methylthiazol-5-yl)ethyl phosphate + 4-amino-2-methyl-5-(diphosphooxymethyl)pyrimidine + 2 H(+) = thiamine phosphate + CO2 + diphosphate</text>
        <dbReference type="Rhea" id="RHEA:47848"/>
        <dbReference type="ChEBI" id="CHEBI:15378"/>
        <dbReference type="ChEBI" id="CHEBI:16526"/>
        <dbReference type="ChEBI" id="CHEBI:33019"/>
        <dbReference type="ChEBI" id="CHEBI:37575"/>
        <dbReference type="ChEBI" id="CHEBI:57841"/>
        <dbReference type="ChEBI" id="CHEBI:62890"/>
        <dbReference type="EC" id="2.5.1.3"/>
    </reaction>
</comment>
<keyword evidence="2 9" id="KW-0808">Transferase</keyword>
<feature type="binding site" evidence="9">
    <location>
        <position position="77"/>
    </location>
    <ligand>
        <name>Mg(2+)</name>
        <dbReference type="ChEBI" id="CHEBI:18420"/>
    </ligand>
</feature>
<comment type="catalytic activity">
    <reaction evidence="6 9 10">
        <text>4-methyl-5-(2-phosphooxyethyl)-thiazole + 4-amino-2-methyl-5-(diphosphooxymethyl)pyrimidine + H(+) = thiamine phosphate + diphosphate</text>
        <dbReference type="Rhea" id="RHEA:22328"/>
        <dbReference type="ChEBI" id="CHEBI:15378"/>
        <dbReference type="ChEBI" id="CHEBI:33019"/>
        <dbReference type="ChEBI" id="CHEBI:37575"/>
        <dbReference type="ChEBI" id="CHEBI:57841"/>
        <dbReference type="ChEBI" id="CHEBI:58296"/>
        <dbReference type="EC" id="2.5.1.3"/>
    </reaction>
</comment>
<comment type="cofactor">
    <cofactor evidence="9">
        <name>Mg(2+)</name>
        <dbReference type="ChEBI" id="CHEBI:18420"/>
    </cofactor>
    <text evidence="9">Binds 1 Mg(2+) ion per subunit.</text>
</comment>
<evidence type="ECO:0000256" key="6">
    <source>
        <dbReference type="ARBA" id="ARBA00047334"/>
    </source>
</evidence>
<evidence type="ECO:0000256" key="2">
    <source>
        <dbReference type="ARBA" id="ARBA00022679"/>
    </source>
</evidence>
<dbReference type="InterPro" id="IPR013785">
    <property type="entry name" value="Aldolase_TIM"/>
</dbReference>
<dbReference type="GO" id="GO:0005737">
    <property type="term" value="C:cytoplasm"/>
    <property type="evidence" value="ECO:0007669"/>
    <property type="project" value="TreeGrafter"/>
</dbReference>
<feature type="binding site" evidence="9">
    <location>
        <position position="114"/>
    </location>
    <ligand>
        <name>4-amino-2-methyl-5-(diphosphooxymethyl)pyrimidine</name>
        <dbReference type="ChEBI" id="CHEBI:57841"/>
    </ligand>
</feature>
<keyword evidence="4 9" id="KW-0460">Magnesium</keyword>
<dbReference type="UniPathway" id="UPA00060">
    <property type="reaction ID" value="UER00141"/>
</dbReference>
<feature type="binding site" evidence="9">
    <location>
        <position position="143"/>
    </location>
    <ligand>
        <name>4-amino-2-methyl-5-(diphosphooxymethyl)pyrimidine</name>
        <dbReference type="ChEBI" id="CHEBI:57841"/>
    </ligand>
</feature>
<gene>
    <name evidence="9 13" type="primary">thiE</name>
    <name evidence="13" type="ORF">NCTC11807_00984</name>
</gene>
<keyword evidence="5 9" id="KW-0784">Thiamine biosynthesis</keyword>
<dbReference type="PANTHER" id="PTHR20857:SF15">
    <property type="entry name" value="THIAMINE-PHOSPHATE SYNTHASE"/>
    <property type="match status" value="1"/>
</dbReference>
<dbReference type="SUPFAM" id="SSF51391">
    <property type="entry name" value="Thiamin phosphate synthase"/>
    <property type="match status" value="1"/>
</dbReference>
<dbReference type="CDD" id="cd00564">
    <property type="entry name" value="TMP_TenI"/>
    <property type="match status" value="1"/>
</dbReference>
<dbReference type="RefSeq" id="WP_115312945.1">
    <property type="nucleotide sequence ID" value="NZ_CP066042.1"/>
</dbReference>
<dbReference type="GO" id="GO:0000287">
    <property type="term" value="F:magnesium ion binding"/>
    <property type="evidence" value="ECO:0007669"/>
    <property type="project" value="UniProtKB-UniRule"/>
</dbReference>
<evidence type="ECO:0000313" key="13">
    <source>
        <dbReference type="EMBL" id="SUM69943.1"/>
    </source>
</evidence>
<feature type="binding site" evidence="9">
    <location>
        <position position="172"/>
    </location>
    <ligand>
        <name>2-[(2R,5Z)-2-carboxy-4-methylthiazol-5(2H)-ylidene]ethyl phosphate</name>
        <dbReference type="ChEBI" id="CHEBI:62899"/>
    </ligand>
</feature>
<evidence type="ECO:0000256" key="3">
    <source>
        <dbReference type="ARBA" id="ARBA00022723"/>
    </source>
</evidence>
<comment type="similarity">
    <text evidence="9 10">Belongs to the thiamine-phosphate synthase family.</text>
</comment>
<feature type="binding site" evidence="9">
    <location>
        <begin position="192"/>
        <end position="193"/>
    </location>
    <ligand>
        <name>2-[(2R,5Z)-2-carboxy-4-methylthiazol-5(2H)-ylidene]ethyl phosphate</name>
        <dbReference type="ChEBI" id="CHEBI:62899"/>
    </ligand>
</feature>
<proteinExistence type="inferred from homology"/>
<evidence type="ECO:0000259" key="12">
    <source>
        <dbReference type="Pfam" id="PF02581"/>
    </source>
</evidence>
<dbReference type="EC" id="2.5.1.3" evidence="9"/>
<accession>A0A380H2R6</accession>
<keyword evidence="3 9" id="KW-0479">Metal-binding</keyword>
<feature type="binding site" evidence="9">
    <location>
        <begin position="41"/>
        <end position="45"/>
    </location>
    <ligand>
        <name>4-amino-2-methyl-5-(diphosphooxymethyl)pyrimidine</name>
        <dbReference type="ChEBI" id="CHEBI:57841"/>
    </ligand>
</feature>
<dbReference type="GO" id="GO:0009228">
    <property type="term" value="P:thiamine biosynthetic process"/>
    <property type="evidence" value="ECO:0007669"/>
    <property type="project" value="UniProtKB-KW"/>
</dbReference>
<keyword evidence="14" id="KW-1185">Reference proteome</keyword>
<dbReference type="FunFam" id="3.20.20.70:FF:000096">
    <property type="entry name" value="Thiamine-phosphate synthase"/>
    <property type="match status" value="1"/>
</dbReference>
<dbReference type="Gene3D" id="3.20.20.70">
    <property type="entry name" value="Aldolase class I"/>
    <property type="match status" value="1"/>
</dbReference>
<dbReference type="AlphaFoldDB" id="A0A380H2R6"/>